<sequence>MDLGSAQKRLFIVATGLLALLPPESSCAVWSLAMPSRPDSAVVLLLPPPDAFSGTGGECGFFGPHLIGIQGGCRRLESARCVSALHILRVQSALAWDEVVCSATSKAVAAFVYRPVFRVSALPPCWPPRWPPHWPPHAQLDSFRPVSHLTSHPPAAQPWHGCPSGRYPEAASCALAASKHTDGSVPPSPRMPCSWP</sequence>
<keyword evidence="3" id="KW-1185">Reference proteome</keyword>
<proteinExistence type="predicted"/>
<dbReference type="Proteomes" id="UP000799779">
    <property type="component" value="Unassembled WGS sequence"/>
</dbReference>
<evidence type="ECO:0008006" key="4">
    <source>
        <dbReference type="Google" id="ProtNLM"/>
    </source>
</evidence>
<protein>
    <recommendedName>
        <fullName evidence="4">Secreted protein</fullName>
    </recommendedName>
</protein>
<evidence type="ECO:0000313" key="3">
    <source>
        <dbReference type="Proteomes" id="UP000799779"/>
    </source>
</evidence>
<accession>A0A6A5W2K2</accession>
<name>A0A6A5W2K2_9PLEO</name>
<feature type="signal peptide" evidence="1">
    <location>
        <begin position="1"/>
        <end position="28"/>
    </location>
</feature>
<evidence type="ECO:0000313" key="2">
    <source>
        <dbReference type="EMBL" id="KAF1996043.1"/>
    </source>
</evidence>
<gene>
    <name evidence="2" type="ORF">P154DRAFT_580287</name>
</gene>
<keyword evidence="1" id="KW-0732">Signal</keyword>
<feature type="chain" id="PRO_5025652742" description="Secreted protein" evidence="1">
    <location>
        <begin position="29"/>
        <end position="196"/>
    </location>
</feature>
<organism evidence="2 3">
    <name type="scientific">Amniculicola lignicola CBS 123094</name>
    <dbReference type="NCBI Taxonomy" id="1392246"/>
    <lineage>
        <taxon>Eukaryota</taxon>
        <taxon>Fungi</taxon>
        <taxon>Dikarya</taxon>
        <taxon>Ascomycota</taxon>
        <taxon>Pezizomycotina</taxon>
        <taxon>Dothideomycetes</taxon>
        <taxon>Pleosporomycetidae</taxon>
        <taxon>Pleosporales</taxon>
        <taxon>Amniculicolaceae</taxon>
        <taxon>Amniculicola</taxon>
    </lineage>
</organism>
<evidence type="ECO:0000256" key="1">
    <source>
        <dbReference type="SAM" id="SignalP"/>
    </source>
</evidence>
<reference evidence="2" key="1">
    <citation type="journal article" date="2020" name="Stud. Mycol.">
        <title>101 Dothideomycetes genomes: a test case for predicting lifestyles and emergence of pathogens.</title>
        <authorList>
            <person name="Haridas S."/>
            <person name="Albert R."/>
            <person name="Binder M."/>
            <person name="Bloem J."/>
            <person name="Labutti K."/>
            <person name="Salamov A."/>
            <person name="Andreopoulos B."/>
            <person name="Baker S."/>
            <person name="Barry K."/>
            <person name="Bills G."/>
            <person name="Bluhm B."/>
            <person name="Cannon C."/>
            <person name="Castanera R."/>
            <person name="Culley D."/>
            <person name="Daum C."/>
            <person name="Ezra D."/>
            <person name="Gonzalez J."/>
            <person name="Henrissat B."/>
            <person name="Kuo A."/>
            <person name="Liang C."/>
            <person name="Lipzen A."/>
            <person name="Lutzoni F."/>
            <person name="Magnuson J."/>
            <person name="Mondo S."/>
            <person name="Nolan M."/>
            <person name="Ohm R."/>
            <person name="Pangilinan J."/>
            <person name="Park H.-J."/>
            <person name="Ramirez L."/>
            <person name="Alfaro M."/>
            <person name="Sun H."/>
            <person name="Tritt A."/>
            <person name="Yoshinaga Y."/>
            <person name="Zwiers L.-H."/>
            <person name="Turgeon B."/>
            <person name="Goodwin S."/>
            <person name="Spatafora J."/>
            <person name="Crous P."/>
            <person name="Grigoriev I."/>
        </authorList>
    </citation>
    <scope>NUCLEOTIDE SEQUENCE</scope>
    <source>
        <strain evidence="2">CBS 123094</strain>
    </source>
</reference>
<dbReference type="EMBL" id="ML977630">
    <property type="protein sequence ID" value="KAF1996043.1"/>
    <property type="molecule type" value="Genomic_DNA"/>
</dbReference>
<dbReference type="AlphaFoldDB" id="A0A6A5W2K2"/>